<evidence type="ECO:0000256" key="6">
    <source>
        <dbReference type="SAM" id="Phobius"/>
    </source>
</evidence>
<evidence type="ECO:0000259" key="7">
    <source>
        <dbReference type="Pfam" id="PF06305"/>
    </source>
</evidence>
<dbReference type="EMBL" id="BMKX01000001">
    <property type="protein sequence ID" value="GGJ51799.1"/>
    <property type="molecule type" value="Genomic_DNA"/>
</dbReference>
<name>A0ABQ2DBF6_9MICC</name>
<evidence type="ECO:0000256" key="2">
    <source>
        <dbReference type="ARBA" id="ARBA00022692"/>
    </source>
</evidence>
<feature type="region of interest" description="Disordered" evidence="5">
    <location>
        <begin position="1"/>
        <end position="53"/>
    </location>
</feature>
<dbReference type="GeneID" id="303303188"/>
<reference evidence="9" key="1">
    <citation type="journal article" date="2019" name="Int. J. Syst. Evol. Microbiol.">
        <title>The Global Catalogue of Microorganisms (GCM) 10K type strain sequencing project: providing services to taxonomists for standard genome sequencing and annotation.</title>
        <authorList>
            <consortium name="The Broad Institute Genomics Platform"/>
            <consortium name="The Broad Institute Genome Sequencing Center for Infectious Disease"/>
            <person name="Wu L."/>
            <person name="Ma J."/>
        </authorList>
    </citation>
    <scope>NUCLEOTIDE SEQUENCE [LARGE SCALE GENOMIC DNA]</scope>
    <source>
        <strain evidence="9">CGMCC 1.3685</strain>
    </source>
</reference>
<evidence type="ECO:0000256" key="3">
    <source>
        <dbReference type="ARBA" id="ARBA00022989"/>
    </source>
</evidence>
<dbReference type="RefSeq" id="WP_096255137.1">
    <property type="nucleotide sequence ID" value="NZ_BMKX01000001.1"/>
</dbReference>
<keyword evidence="9" id="KW-1185">Reference proteome</keyword>
<keyword evidence="1" id="KW-1003">Cell membrane</keyword>
<evidence type="ECO:0000256" key="1">
    <source>
        <dbReference type="ARBA" id="ARBA00022475"/>
    </source>
</evidence>
<keyword evidence="3 6" id="KW-1133">Transmembrane helix</keyword>
<feature type="domain" description="Lipopolysaccharide assembly protein A" evidence="7">
    <location>
        <begin position="79"/>
        <end position="136"/>
    </location>
</feature>
<sequence length="137" mass="14628">MASTPHTPDELPVGHEATSDPDGATSVKPVTAPLEKPTKSQTPPPEPESKLPATKLGRIWTASVLGLIVLVLLIIFIAQNQDQVTLRYFTYEGQVNLGLALFIAAVAGGLLIAAVGAARVIQLRATARKDRKAQKRR</sequence>
<keyword evidence="4 6" id="KW-0472">Membrane</keyword>
<dbReference type="Pfam" id="PF06305">
    <property type="entry name" value="LapA_dom"/>
    <property type="match status" value="1"/>
</dbReference>
<organism evidence="8 9">
    <name type="scientific">Glutamicibacter ardleyensis</name>
    <dbReference type="NCBI Taxonomy" id="225894"/>
    <lineage>
        <taxon>Bacteria</taxon>
        <taxon>Bacillati</taxon>
        <taxon>Actinomycetota</taxon>
        <taxon>Actinomycetes</taxon>
        <taxon>Micrococcales</taxon>
        <taxon>Micrococcaceae</taxon>
        <taxon>Glutamicibacter</taxon>
    </lineage>
</organism>
<evidence type="ECO:0000313" key="8">
    <source>
        <dbReference type="EMBL" id="GGJ51799.1"/>
    </source>
</evidence>
<protein>
    <recommendedName>
        <fullName evidence="7">Lipopolysaccharide assembly protein A domain-containing protein</fullName>
    </recommendedName>
</protein>
<feature type="transmembrane region" description="Helical" evidence="6">
    <location>
        <begin position="59"/>
        <end position="79"/>
    </location>
</feature>
<accession>A0ABQ2DBF6</accession>
<evidence type="ECO:0000313" key="9">
    <source>
        <dbReference type="Proteomes" id="UP000606115"/>
    </source>
</evidence>
<evidence type="ECO:0000256" key="4">
    <source>
        <dbReference type="ARBA" id="ARBA00023136"/>
    </source>
</evidence>
<gene>
    <name evidence="8" type="ORF">GCM10007173_07960</name>
</gene>
<evidence type="ECO:0000256" key="5">
    <source>
        <dbReference type="SAM" id="MobiDB-lite"/>
    </source>
</evidence>
<feature type="transmembrane region" description="Helical" evidence="6">
    <location>
        <begin position="99"/>
        <end position="121"/>
    </location>
</feature>
<proteinExistence type="predicted"/>
<dbReference type="InterPro" id="IPR010445">
    <property type="entry name" value="LapA_dom"/>
</dbReference>
<comment type="caution">
    <text evidence="8">The sequence shown here is derived from an EMBL/GenBank/DDBJ whole genome shotgun (WGS) entry which is preliminary data.</text>
</comment>
<dbReference type="Proteomes" id="UP000606115">
    <property type="component" value="Unassembled WGS sequence"/>
</dbReference>
<keyword evidence="2 6" id="KW-0812">Transmembrane</keyword>